<dbReference type="OrthoDB" id="2476294at2"/>
<keyword evidence="3" id="KW-1185">Reference proteome</keyword>
<organism evidence="2 3">
    <name type="scientific">Paenibacillus albiflavus</name>
    <dbReference type="NCBI Taxonomy" id="2545760"/>
    <lineage>
        <taxon>Bacteria</taxon>
        <taxon>Bacillati</taxon>
        <taxon>Bacillota</taxon>
        <taxon>Bacilli</taxon>
        <taxon>Bacillales</taxon>
        <taxon>Paenibacillaceae</taxon>
        <taxon>Paenibacillus</taxon>
    </lineage>
</organism>
<comment type="caution">
    <text evidence="2">The sequence shown here is derived from an EMBL/GenBank/DDBJ whole genome shotgun (WGS) entry which is preliminary data.</text>
</comment>
<evidence type="ECO:0000313" key="2">
    <source>
        <dbReference type="EMBL" id="TCZ79987.1"/>
    </source>
</evidence>
<accession>A0A4R4EJT3</accession>
<feature type="compositionally biased region" description="Polar residues" evidence="1">
    <location>
        <begin position="47"/>
        <end position="60"/>
    </location>
</feature>
<evidence type="ECO:0000256" key="1">
    <source>
        <dbReference type="SAM" id="MobiDB-lite"/>
    </source>
</evidence>
<proteinExistence type="predicted"/>
<feature type="compositionally biased region" description="Basic and acidic residues" evidence="1">
    <location>
        <begin position="61"/>
        <end position="78"/>
    </location>
</feature>
<reference evidence="2 3" key="1">
    <citation type="submission" date="2019-03" db="EMBL/GenBank/DDBJ databases">
        <authorList>
            <person name="Kim M.K.M."/>
        </authorList>
    </citation>
    <scope>NUCLEOTIDE SEQUENCE [LARGE SCALE GENOMIC DNA]</scope>
    <source>
        <strain evidence="2 3">18JY21-1</strain>
    </source>
</reference>
<sequence>MHVNGADMQFVIHKNDEAGNKQMKHVQRPMADQAMISHDAERELQKSRTQTMKTASSNGKTIKEEQESRQSGDRDQKARQHSKRGQSEQEHSSESNMHPYKGKHIDFTL</sequence>
<dbReference type="RefSeq" id="WP_132416634.1">
    <property type="nucleotide sequence ID" value="NZ_SKFG01000002.1"/>
</dbReference>
<protein>
    <submittedName>
        <fullName evidence="2">Uncharacterized protein</fullName>
    </submittedName>
</protein>
<name>A0A4R4EJT3_9BACL</name>
<feature type="region of interest" description="Disordered" evidence="1">
    <location>
        <begin position="1"/>
        <end position="109"/>
    </location>
</feature>
<gene>
    <name evidence="2" type="ORF">E0485_03760</name>
</gene>
<evidence type="ECO:0000313" key="3">
    <source>
        <dbReference type="Proteomes" id="UP000295418"/>
    </source>
</evidence>
<dbReference type="Proteomes" id="UP000295418">
    <property type="component" value="Unassembled WGS sequence"/>
</dbReference>
<dbReference type="AlphaFoldDB" id="A0A4R4EJT3"/>
<dbReference type="EMBL" id="SKFG01000002">
    <property type="protein sequence ID" value="TCZ79987.1"/>
    <property type="molecule type" value="Genomic_DNA"/>
</dbReference>